<evidence type="ECO:0000313" key="2">
    <source>
        <dbReference type="EMBL" id="RPA80410.1"/>
    </source>
</evidence>
<reference evidence="2 3" key="1">
    <citation type="journal article" date="2018" name="Nat. Ecol. Evol.">
        <title>Pezizomycetes genomes reveal the molecular basis of ectomycorrhizal truffle lifestyle.</title>
        <authorList>
            <person name="Murat C."/>
            <person name="Payen T."/>
            <person name="Noel B."/>
            <person name="Kuo A."/>
            <person name="Morin E."/>
            <person name="Chen J."/>
            <person name="Kohler A."/>
            <person name="Krizsan K."/>
            <person name="Balestrini R."/>
            <person name="Da Silva C."/>
            <person name="Montanini B."/>
            <person name="Hainaut M."/>
            <person name="Levati E."/>
            <person name="Barry K.W."/>
            <person name="Belfiori B."/>
            <person name="Cichocki N."/>
            <person name="Clum A."/>
            <person name="Dockter R.B."/>
            <person name="Fauchery L."/>
            <person name="Guy J."/>
            <person name="Iotti M."/>
            <person name="Le Tacon F."/>
            <person name="Lindquist E.A."/>
            <person name="Lipzen A."/>
            <person name="Malagnac F."/>
            <person name="Mello A."/>
            <person name="Molinier V."/>
            <person name="Miyauchi S."/>
            <person name="Poulain J."/>
            <person name="Riccioni C."/>
            <person name="Rubini A."/>
            <person name="Sitrit Y."/>
            <person name="Splivallo R."/>
            <person name="Traeger S."/>
            <person name="Wang M."/>
            <person name="Zifcakova L."/>
            <person name="Wipf D."/>
            <person name="Zambonelli A."/>
            <person name="Paolocci F."/>
            <person name="Nowrousian M."/>
            <person name="Ottonello S."/>
            <person name="Baldrian P."/>
            <person name="Spatafora J.W."/>
            <person name="Henrissat B."/>
            <person name="Nagy L.G."/>
            <person name="Aury J.M."/>
            <person name="Wincker P."/>
            <person name="Grigoriev I.V."/>
            <person name="Bonfante P."/>
            <person name="Martin F.M."/>
        </authorList>
    </citation>
    <scope>NUCLEOTIDE SEQUENCE [LARGE SCALE GENOMIC DNA]</scope>
    <source>
        <strain evidence="2 3">RN42</strain>
    </source>
</reference>
<evidence type="ECO:0000313" key="3">
    <source>
        <dbReference type="Proteomes" id="UP000275078"/>
    </source>
</evidence>
<keyword evidence="3" id="KW-1185">Reference proteome</keyword>
<protein>
    <submittedName>
        <fullName evidence="2">Cyanovirin-N</fullName>
    </submittedName>
</protein>
<dbReference type="Pfam" id="PF08881">
    <property type="entry name" value="CVNH"/>
    <property type="match status" value="1"/>
</dbReference>
<proteinExistence type="predicted"/>
<dbReference type="OrthoDB" id="2441380at2759"/>
<dbReference type="Proteomes" id="UP000275078">
    <property type="component" value="Unassembled WGS sequence"/>
</dbReference>
<dbReference type="InterPro" id="IPR011058">
    <property type="entry name" value="Cyanovirin-N"/>
</dbReference>
<sequence length="106" mass="11728">MSYAASSEAFELIDGHILRASCKNEEGEWCQSEIDLDQHIGNENGHFIWGGENFSQSAVGINLEEGHRLTADLVREDGELNTGEARQGIDLNERIGNHNGVLVYVE</sequence>
<dbReference type="SUPFAM" id="SSF51322">
    <property type="entry name" value="Cyanovirin-N"/>
    <property type="match status" value="1"/>
</dbReference>
<dbReference type="Gene3D" id="2.30.60.10">
    <property type="entry name" value="Cyanovirin-N"/>
    <property type="match status" value="1"/>
</dbReference>
<dbReference type="STRING" id="1160509.A0A3N4I8F4"/>
<accession>A0A3N4I8F4</accession>
<dbReference type="AlphaFoldDB" id="A0A3N4I8F4"/>
<dbReference type="PANTHER" id="PTHR42076">
    <property type="entry name" value="CYANOVIRIN-N HOMOLOG"/>
    <property type="match status" value="1"/>
</dbReference>
<dbReference type="SMART" id="SM01111">
    <property type="entry name" value="CVNH"/>
    <property type="match status" value="1"/>
</dbReference>
<dbReference type="InterPro" id="IPR036673">
    <property type="entry name" value="Cyanovirin-N_sf"/>
</dbReference>
<dbReference type="PANTHER" id="PTHR42076:SF1">
    <property type="entry name" value="CYANOVIRIN-N DOMAIN-CONTAINING PROTEIN"/>
    <property type="match status" value="1"/>
</dbReference>
<dbReference type="EMBL" id="ML119688">
    <property type="protein sequence ID" value="RPA80410.1"/>
    <property type="molecule type" value="Genomic_DNA"/>
</dbReference>
<gene>
    <name evidence="2" type="ORF">BJ508DRAFT_307415</name>
</gene>
<organism evidence="2 3">
    <name type="scientific">Ascobolus immersus RN42</name>
    <dbReference type="NCBI Taxonomy" id="1160509"/>
    <lineage>
        <taxon>Eukaryota</taxon>
        <taxon>Fungi</taxon>
        <taxon>Dikarya</taxon>
        <taxon>Ascomycota</taxon>
        <taxon>Pezizomycotina</taxon>
        <taxon>Pezizomycetes</taxon>
        <taxon>Pezizales</taxon>
        <taxon>Ascobolaceae</taxon>
        <taxon>Ascobolus</taxon>
    </lineage>
</organism>
<feature type="domain" description="Cyanovirin-N" evidence="1">
    <location>
        <begin position="2"/>
        <end position="104"/>
    </location>
</feature>
<name>A0A3N4I8F4_ASCIM</name>
<evidence type="ECO:0000259" key="1">
    <source>
        <dbReference type="SMART" id="SM01111"/>
    </source>
</evidence>